<dbReference type="SMART" id="SM00729">
    <property type="entry name" value="Elp3"/>
    <property type="match status" value="1"/>
</dbReference>
<dbReference type="Pfam" id="PF04055">
    <property type="entry name" value="Radical_SAM"/>
    <property type="match status" value="1"/>
</dbReference>
<dbReference type="InterPro" id="IPR006638">
    <property type="entry name" value="Elp3/MiaA/NifB-like_rSAM"/>
</dbReference>
<feature type="domain" description="Radical SAM core" evidence="4">
    <location>
        <begin position="18"/>
        <end position="250"/>
    </location>
</feature>
<proteinExistence type="predicted"/>
<dbReference type="PANTHER" id="PTHR43432">
    <property type="entry name" value="SLR0285 PROTEIN"/>
    <property type="match status" value="1"/>
</dbReference>
<dbReference type="InterPro" id="IPR007197">
    <property type="entry name" value="rSAM"/>
</dbReference>
<keyword evidence="1" id="KW-0479">Metal-binding</keyword>
<dbReference type="EMBL" id="JACSRA010000006">
    <property type="protein sequence ID" value="MBD7910715.1"/>
    <property type="molecule type" value="Genomic_DNA"/>
</dbReference>
<comment type="caution">
    <text evidence="5">The sequence shown here is derived from an EMBL/GenBank/DDBJ whole genome shotgun (WGS) entry which is preliminary data.</text>
</comment>
<keyword evidence="2" id="KW-0408">Iron</keyword>
<dbReference type="RefSeq" id="WP_143318424.1">
    <property type="nucleotide sequence ID" value="NZ_JACSRA010000006.1"/>
</dbReference>
<evidence type="ECO:0000256" key="1">
    <source>
        <dbReference type="ARBA" id="ARBA00022723"/>
    </source>
</evidence>
<dbReference type="Proteomes" id="UP000627781">
    <property type="component" value="Unassembled WGS sequence"/>
</dbReference>
<sequence>MEYIAAKNIISNYSQNNIWFGVNYNMDIYKGCCHGCIYCDSRSDCYKISNFEKVRVKKDSINIIRRELRGEKRKGVVGTGAMSDPYNPYEKKLKLTRSALEEINTLNFGVSIATKSSLIIRDIDILKKIQEHSPVIVKITITTYDDELCKKIEPNVCSSSERFDAIKVLAESGIYTGVLFMPVLPFINDDAENIENIVKKAYESGAKFIYSTGIGVTLRNYQRQYYYEKLAEIFHDEKLVKKYIDTYGNDYECRSKWADSLWKVFVNECNKYGICYKMKDIIKGYKKYYEEEQLSWF</sequence>
<evidence type="ECO:0000313" key="5">
    <source>
        <dbReference type="EMBL" id="MBD7910715.1"/>
    </source>
</evidence>
<dbReference type="SFLD" id="SFLDG01084">
    <property type="entry name" value="Uncharacterised_Radical_SAM_Su"/>
    <property type="match status" value="1"/>
</dbReference>
<accession>A0ABR8PRB0</accession>
<gene>
    <name evidence="5" type="ORF">H9661_05010</name>
</gene>
<keyword evidence="6" id="KW-1185">Reference proteome</keyword>
<keyword evidence="3" id="KW-0411">Iron-sulfur</keyword>
<name>A0ABR8PRB0_9CLOT</name>
<dbReference type="PROSITE" id="PS51918">
    <property type="entry name" value="RADICAL_SAM"/>
    <property type="match status" value="1"/>
</dbReference>
<evidence type="ECO:0000256" key="3">
    <source>
        <dbReference type="ARBA" id="ARBA00023014"/>
    </source>
</evidence>
<reference evidence="5 6" key="1">
    <citation type="submission" date="2020-08" db="EMBL/GenBank/DDBJ databases">
        <title>A Genomic Blueprint of the Chicken Gut Microbiome.</title>
        <authorList>
            <person name="Gilroy R."/>
            <person name="Ravi A."/>
            <person name="Getino M."/>
            <person name="Pursley I."/>
            <person name="Horton D.L."/>
            <person name="Alikhan N.-F."/>
            <person name="Baker D."/>
            <person name="Gharbi K."/>
            <person name="Hall N."/>
            <person name="Watson M."/>
            <person name="Adriaenssens E.M."/>
            <person name="Foster-Nyarko E."/>
            <person name="Jarju S."/>
            <person name="Secka A."/>
            <person name="Antonio M."/>
            <person name="Oren A."/>
            <person name="Chaudhuri R."/>
            <person name="La Ragione R.M."/>
            <person name="Hildebrand F."/>
            <person name="Pallen M.J."/>
        </authorList>
    </citation>
    <scope>NUCLEOTIDE SEQUENCE [LARGE SCALE GENOMIC DNA]</scope>
    <source>
        <strain evidence="5 6">Sa3CVN1</strain>
    </source>
</reference>
<evidence type="ECO:0000259" key="4">
    <source>
        <dbReference type="PROSITE" id="PS51918"/>
    </source>
</evidence>
<dbReference type="SFLD" id="SFLDS00029">
    <property type="entry name" value="Radical_SAM"/>
    <property type="match status" value="1"/>
</dbReference>
<dbReference type="CDD" id="cd01335">
    <property type="entry name" value="Radical_SAM"/>
    <property type="match status" value="1"/>
</dbReference>
<evidence type="ECO:0000256" key="2">
    <source>
        <dbReference type="ARBA" id="ARBA00023004"/>
    </source>
</evidence>
<dbReference type="Gene3D" id="3.80.30.30">
    <property type="match status" value="1"/>
</dbReference>
<protein>
    <submittedName>
        <fullName evidence="5">Radical SAM protein</fullName>
    </submittedName>
</protein>
<dbReference type="SUPFAM" id="SSF102114">
    <property type="entry name" value="Radical SAM enzymes"/>
    <property type="match status" value="1"/>
</dbReference>
<organism evidence="5 6">
    <name type="scientific">Clostridium cibarium</name>
    <dbReference type="NCBI Taxonomy" id="2762247"/>
    <lineage>
        <taxon>Bacteria</taxon>
        <taxon>Bacillati</taxon>
        <taxon>Bacillota</taxon>
        <taxon>Clostridia</taxon>
        <taxon>Eubacteriales</taxon>
        <taxon>Clostridiaceae</taxon>
        <taxon>Clostridium</taxon>
    </lineage>
</organism>
<evidence type="ECO:0000313" key="6">
    <source>
        <dbReference type="Proteomes" id="UP000627781"/>
    </source>
</evidence>
<dbReference type="InterPro" id="IPR058240">
    <property type="entry name" value="rSAM_sf"/>
</dbReference>
<dbReference type="PANTHER" id="PTHR43432:SF5">
    <property type="entry name" value="ELP3_MIAA_NIFB-LIKE RADICAL SAM CORE DOMAIN-CONTAINING PROTEIN"/>
    <property type="match status" value="1"/>
</dbReference>
<dbReference type="InterPro" id="IPR040086">
    <property type="entry name" value="MJ0683-like"/>
</dbReference>